<dbReference type="PIRSF" id="PIRSF021497">
    <property type="entry name" value="Sulphotransferase_Stf0"/>
    <property type="match status" value="1"/>
</dbReference>
<comment type="caution">
    <text evidence="2">The sequence shown here is derived from an EMBL/GenBank/DDBJ whole genome shotgun (WGS) entry which is preliminary data.</text>
</comment>
<dbReference type="Pfam" id="PF09037">
    <property type="entry name" value="Sulphotransf"/>
    <property type="match status" value="1"/>
</dbReference>
<evidence type="ECO:0000259" key="1">
    <source>
        <dbReference type="Pfam" id="PF09037"/>
    </source>
</evidence>
<dbReference type="Proteomes" id="UP001652503">
    <property type="component" value="Unassembled WGS sequence"/>
</dbReference>
<dbReference type="InterPro" id="IPR024628">
    <property type="entry name" value="Sulfotransferase_Stf0_dom"/>
</dbReference>
<sequence>MDAYIICATPRTGSTLLCDLLSSTRVAGEPDSFFMRDPDPVWAARWRLPDRRAAVEPQGAAAFLAAAGQAGRGQTGIFGARLMQEDRDDLMAMARVAYPGQPSDLARIRAAFGRVLFIHLTRVDKLAQAVSLVRAEQSGLWHIAPDGSELERLAPPQPPQYDFARIEAARIDLARRDGDWCDWFDREGIRPLRLEYADLSSDPAGSVGQIFGALGLRTPDPRSLRSGVARLSDGMSAEWIARYRSDAARAR</sequence>
<gene>
    <name evidence="2" type="ORF">OE647_13340</name>
</gene>
<proteinExistence type="predicted"/>
<accession>A0ABT2Z3I9</accession>
<dbReference type="Gene3D" id="3.40.50.300">
    <property type="entry name" value="P-loop containing nucleotide triphosphate hydrolases"/>
    <property type="match status" value="1"/>
</dbReference>
<dbReference type="InterPro" id="IPR015124">
    <property type="entry name" value="Stf0"/>
</dbReference>
<evidence type="ECO:0000313" key="3">
    <source>
        <dbReference type="Proteomes" id="UP001652503"/>
    </source>
</evidence>
<dbReference type="EMBL" id="JAOWLA010000012">
    <property type="protein sequence ID" value="MCV2865710.1"/>
    <property type="molecule type" value="Genomic_DNA"/>
</dbReference>
<dbReference type="SUPFAM" id="SSF52540">
    <property type="entry name" value="P-loop containing nucleoside triphosphate hydrolases"/>
    <property type="match status" value="1"/>
</dbReference>
<organism evidence="2 3">
    <name type="scientific">Albidovulum sediminicola</name>
    <dbReference type="NCBI Taxonomy" id="2984331"/>
    <lineage>
        <taxon>Bacteria</taxon>
        <taxon>Pseudomonadati</taxon>
        <taxon>Pseudomonadota</taxon>
        <taxon>Alphaproteobacteria</taxon>
        <taxon>Rhodobacterales</taxon>
        <taxon>Paracoccaceae</taxon>
        <taxon>Albidovulum</taxon>
    </lineage>
</organism>
<evidence type="ECO:0000313" key="2">
    <source>
        <dbReference type="EMBL" id="MCV2865710.1"/>
    </source>
</evidence>
<protein>
    <submittedName>
        <fullName evidence="2">Stf0 sulfotransferase family protein</fullName>
    </submittedName>
</protein>
<dbReference type="RefSeq" id="WP_263722235.1">
    <property type="nucleotide sequence ID" value="NZ_JAOWLA010000012.1"/>
</dbReference>
<dbReference type="InterPro" id="IPR027417">
    <property type="entry name" value="P-loop_NTPase"/>
</dbReference>
<keyword evidence="3" id="KW-1185">Reference proteome</keyword>
<feature type="domain" description="Sulphotransferase Stf0" evidence="1">
    <location>
        <begin position="3"/>
        <end position="246"/>
    </location>
</feature>
<name>A0ABT2Z3I9_9RHOB</name>
<reference evidence="2 3" key="1">
    <citation type="submission" date="2022-10" db="EMBL/GenBank/DDBJ databases">
        <title>Defluviimonas sp. nov., isolated from ocean surface water.</title>
        <authorList>
            <person name="He W."/>
            <person name="Wang L."/>
            <person name="Zhang D.-F."/>
        </authorList>
    </citation>
    <scope>NUCLEOTIDE SEQUENCE [LARGE SCALE GENOMIC DNA]</scope>
    <source>
        <strain evidence="2 3">WL0075</strain>
    </source>
</reference>